<dbReference type="GO" id="GO:0016787">
    <property type="term" value="F:hydrolase activity"/>
    <property type="evidence" value="ECO:0007669"/>
    <property type="project" value="UniProtKB-KW"/>
</dbReference>
<comment type="similarity">
    <text evidence="3">Belongs to the HARBI1 family.</text>
</comment>
<feature type="non-terminal residue" evidence="10">
    <location>
        <position position="222"/>
    </location>
</feature>
<evidence type="ECO:0000313" key="10">
    <source>
        <dbReference type="RefSeq" id="XP_025406342.1"/>
    </source>
</evidence>
<dbReference type="GO" id="GO:0005634">
    <property type="term" value="C:nucleus"/>
    <property type="evidence" value="ECO:0007669"/>
    <property type="project" value="UniProtKB-SubCell"/>
</dbReference>
<comment type="cofactor">
    <cofactor evidence="1">
        <name>a divalent metal cation</name>
        <dbReference type="ChEBI" id="CHEBI:60240"/>
    </cofactor>
</comment>
<evidence type="ECO:0000256" key="2">
    <source>
        <dbReference type="ARBA" id="ARBA00004123"/>
    </source>
</evidence>
<dbReference type="OrthoDB" id="6578142at2759"/>
<keyword evidence="5" id="KW-0479">Metal-binding</keyword>
<evidence type="ECO:0000313" key="9">
    <source>
        <dbReference type="Proteomes" id="UP000694846"/>
    </source>
</evidence>
<keyword evidence="6" id="KW-0378">Hydrolase</keyword>
<comment type="subcellular location">
    <subcellularLocation>
        <location evidence="2">Nucleus</location>
    </subcellularLocation>
</comment>
<evidence type="ECO:0000256" key="3">
    <source>
        <dbReference type="ARBA" id="ARBA00006958"/>
    </source>
</evidence>
<feature type="domain" description="DDE Tnp4" evidence="8">
    <location>
        <begin position="86"/>
        <end position="220"/>
    </location>
</feature>
<evidence type="ECO:0000256" key="5">
    <source>
        <dbReference type="ARBA" id="ARBA00022723"/>
    </source>
</evidence>
<evidence type="ECO:0000259" key="8">
    <source>
        <dbReference type="Pfam" id="PF13359"/>
    </source>
</evidence>
<dbReference type="InterPro" id="IPR045249">
    <property type="entry name" value="HARBI1-like"/>
</dbReference>
<keyword evidence="7" id="KW-0539">Nucleus</keyword>
<dbReference type="GO" id="GO:0046872">
    <property type="term" value="F:metal ion binding"/>
    <property type="evidence" value="ECO:0007669"/>
    <property type="project" value="UniProtKB-KW"/>
</dbReference>
<reference evidence="10" key="1">
    <citation type="submission" date="2025-08" db="UniProtKB">
        <authorList>
            <consortium name="RefSeq"/>
        </authorList>
    </citation>
    <scope>IDENTIFICATION</scope>
    <source>
        <tissue evidence="10">Whole body</tissue>
    </source>
</reference>
<evidence type="ECO:0000256" key="7">
    <source>
        <dbReference type="ARBA" id="ARBA00023242"/>
    </source>
</evidence>
<dbReference type="GO" id="GO:0004518">
    <property type="term" value="F:nuclease activity"/>
    <property type="evidence" value="ECO:0007669"/>
    <property type="project" value="UniProtKB-KW"/>
</dbReference>
<dbReference type="Pfam" id="PF13359">
    <property type="entry name" value="DDE_Tnp_4"/>
    <property type="match status" value="1"/>
</dbReference>
<keyword evidence="9" id="KW-1185">Reference proteome</keyword>
<accession>A0A8B8F7M9</accession>
<evidence type="ECO:0000256" key="6">
    <source>
        <dbReference type="ARBA" id="ARBA00022801"/>
    </source>
</evidence>
<organism evidence="9 10">
    <name type="scientific">Sipha flava</name>
    <name type="common">yellow sugarcane aphid</name>
    <dbReference type="NCBI Taxonomy" id="143950"/>
    <lineage>
        <taxon>Eukaryota</taxon>
        <taxon>Metazoa</taxon>
        <taxon>Ecdysozoa</taxon>
        <taxon>Arthropoda</taxon>
        <taxon>Hexapoda</taxon>
        <taxon>Insecta</taxon>
        <taxon>Pterygota</taxon>
        <taxon>Neoptera</taxon>
        <taxon>Paraneoptera</taxon>
        <taxon>Hemiptera</taxon>
        <taxon>Sternorrhyncha</taxon>
        <taxon>Aphidomorpha</taxon>
        <taxon>Aphidoidea</taxon>
        <taxon>Aphididae</taxon>
        <taxon>Sipha</taxon>
    </lineage>
</organism>
<sequence length="222" mass="25264">MRDAMPSHVRLIATPRFLATGRSYEDLKFSMRVSPQALGDIIIETCIAIQIALRDFIQIPQSEKYWKKVAYEFQEKWQFPRCLGAVDGKHVQIKKPANSGSRYFNYKGTFSVVLMAVVDANYEILMADVGKSGRISDGGVIKNTSFYNSLIEGELNIPPPERLPGSNKTAPYVFISDEAFQLTDNFMKPYALSVLNNEKRIYNYRLSRARRVVENFFGILVS</sequence>
<keyword evidence="4" id="KW-0540">Nuclease</keyword>
<dbReference type="Proteomes" id="UP000694846">
    <property type="component" value="Unplaced"/>
</dbReference>
<dbReference type="PANTHER" id="PTHR22930:SF269">
    <property type="entry name" value="NUCLEASE HARBI1-LIKE PROTEIN"/>
    <property type="match status" value="1"/>
</dbReference>
<dbReference type="GeneID" id="112680458"/>
<protein>
    <submittedName>
        <fullName evidence="10">Uncharacterized protein LOC112680458</fullName>
    </submittedName>
</protein>
<dbReference type="InterPro" id="IPR027806">
    <property type="entry name" value="HARBI1_dom"/>
</dbReference>
<dbReference type="AlphaFoldDB" id="A0A8B8F7M9"/>
<evidence type="ECO:0000256" key="1">
    <source>
        <dbReference type="ARBA" id="ARBA00001968"/>
    </source>
</evidence>
<proteinExistence type="inferred from homology"/>
<evidence type="ECO:0000256" key="4">
    <source>
        <dbReference type="ARBA" id="ARBA00022722"/>
    </source>
</evidence>
<dbReference type="RefSeq" id="XP_025406342.1">
    <property type="nucleotide sequence ID" value="XM_025550557.1"/>
</dbReference>
<dbReference type="PANTHER" id="PTHR22930">
    <property type="match status" value="1"/>
</dbReference>
<gene>
    <name evidence="10" type="primary">LOC112680458</name>
</gene>
<name>A0A8B8F7M9_9HEMI</name>